<reference evidence="1" key="1">
    <citation type="submission" date="2021-06" db="EMBL/GenBank/DDBJ databases">
        <authorList>
            <person name="Kallberg Y."/>
            <person name="Tangrot J."/>
            <person name="Rosling A."/>
        </authorList>
    </citation>
    <scope>NUCLEOTIDE SEQUENCE</scope>
    <source>
        <strain evidence="1">AU212A</strain>
    </source>
</reference>
<keyword evidence="2" id="KW-1185">Reference proteome</keyword>
<sequence length="180" mass="20784">MEKLSEQKINDIINQAISHWTRTFGTTNRNTNNTRVGLRNFIIMINNFYKIGQYGDGYIDNMRNTAMNNVQGILTNAYNKGIPYYAEGILHQVAHRTYQEIITLNKSKQQQLVNQVNNLTTQLNQVSNNIHINNELNQLKELVSSLDKKINEILVNLGIQFQNDETLNNKLDKIKGFMII</sequence>
<dbReference type="EMBL" id="CAJVPM010002018">
    <property type="protein sequence ID" value="CAG8478509.1"/>
    <property type="molecule type" value="Genomic_DNA"/>
</dbReference>
<dbReference type="Proteomes" id="UP000789860">
    <property type="component" value="Unassembled WGS sequence"/>
</dbReference>
<comment type="caution">
    <text evidence="1">The sequence shown here is derived from an EMBL/GenBank/DDBJ whole genome shotgun (WGS) entry which is preliminary data.</text>
</comment>
<evidence type="ECO:0000313" key="2">
    <source>
        <dbReference type="Proteomes" id="UP000789860"/>
    </source>
</evidence>
<name>A0ACA9KK43_9GLOM</name>
<accession>A0ACA9KK43</accession>
<organism evidence="1 2">
    <name type="scientific">Scutellospora calospora</name>
    <dbReference type="NCBI Taxonomy" id="85575"/>
    <lineage>
        <taxon>Eukaryota</taxon>
        <taxon>Fungi</taxon>
        <taxon>Fungi incertae sedis</taxon>
        <taxon>Mucoromycota</taxon>
        <taxon>Glomeromycotina</taxon>
        <taxon>Glomeromycetes</taxon>
        <taxon>Diversisporales</taxon>
        <taxon>Gigasporaceae</taxon>
        <taxon>Scutellospora</taxon>
    </lineage>
</organism>
<evidence type="ECO:0000313" key="1">
    <source>
        <dbReference type="EMBL" id="CAG8478509.1"/>
    </source>
</evidence>
<proteinExistence type="predicted"/>
<protein>
    <submittedName>
        <fullName evidence="1">7957_t:CDS:1</fullName>
    </submittedName>
</protein>
<gene>
    <name evidence="1" type="ORF">SCALOS_LOCUS2330</name>
</gene>